<evidence type="ECO:0000313" key="3">
    <source>
        <dbReference type="Proteomes" id="UP001515480"/>
    </source>
</evidence>
<dbReference type="InterPro" id="IPR018626">
    <property type="entry name" value="LCHN/Anr2"/>
</dbReference>
<proteinExistence type="predicted"/>
<dbReference type="Pfam" id="PF09804">
    <property type="entry name" value="DENND11"/>
    <property type="match status" value="1"/>
</dbReference>
<feature type="domain" description="UDENN" evidence="1">
    <location>
        <begin position="32"/>
        <end position="406"/>
    </location>
</feature>
<reference evidence="2 3" key="1">
    <citation type="journal article" date="2024" name="Science">
        <title>Giant polyketide synthase enzymes in the biosynthesis of giant marine polyether toxins.</title>
        <authorList>
            <person name="Fallon T.R."/>
            <person name="Shende V.V."/>
            <person name="Wierzbicki I.H."/>
            <person name="Pendleton A.L."/>
            <person name="Watervoot N.F."/>
            <person name="Auber R.P."/>
            <person name="Gonzalez D.J."/>
            <person name="Wisecaver J.H."/>
            <person name="Moore B.S."/>
        </authorList>
    </citation>
    <scope>NUCLEOTIDE SEQUENCE [LARGE SCALE GENOMIC DNA]</scope>
    <source>
        <strain evidence="2 3">12B1</strain>
    </source>
</reference>
<dbReference type="PANTHER" id="PTHR28153:SF1">
    <property type="entry name" value="DUF4484 DOMAIN-CONTAINING PROTEIN"/>
    <property type="match status" value="1"/>
</dbReference>
<evidence type="ECO:0000259" key="1">
    <source>
        <dbReference type="PROSITE" id="PS50211"/>
    </source>
</evidence>
<dbReference type="EMBL" id="JBGBPQ010000002">
    <property type="protein sequence ID" value="KAL1528842.1"/>
    <property type="molecule type" value="Genomic_DNA"/>
</dbReference>
<protein>
    <recommendedName>
        <fullName evidence="1">UDENN domain-containing protein</fullName>
    </recommendedName>
</protein>
<keyword evidence="3" id="KW-1185">Reference proteome</keyword>
<dbReference type="AlphaFoldDB" id="A0AB34K6M2"/>
<accession>A0AB34K6M2</accession>
<dbReference type="InterPro" id="IPR037516">
    <property type="entry name" value="Tripartite_DENN"/>
</dbReference>
<name>A0AB34K6M2_PRYPA</name>
<sequence length="406" mass="44942">MQTDALIARAARPEWEDAALIDIGVNLAAPVCALVVTHFHPQKGNQIEWQHPAAFLSEGVEFKSMPSGAQENETDYVFFRHHGLYGCACFHRLWTGVASERTVRMRSVSAFSARLHVLRRYQEQLAQHVRRLNEFPEDMSPLLGILRSAAADASSEARAALGSSGSHADSSDGTPRLTLPAGRAASGASFSSLTEFLGATLLTVWKAMLLRRRIIFYSPPPIGVACDRAICASLLLSCNTPAALKLFPLRFRPDLLAYVTISDVEGLADSSCGYVACTAEKLVEEKDALWDVFLDSTRLVMDEKDGRALQLTSHDKERFQQLRFADQQARATGDPAVEVFFERMNTQLFEGIQQLQKDGVTELTHELMEKRLAMGAGDGPFLRELFRQIGIRITVKDEGRCCFCGM</sequence>
<gene>
    <name evidence="2" type="ORF">AB1Y20_010165</name>
</gene>
<dbReference type="PROSITE" id="PS50211">
    <property type="entry name" value="DENN"/>
    <property type="match status" value="1"/>
</dbReference>
<dbReference type="InterPro" id="IPR053056">
    <property type="entry name" value="Lipid_Metab_Assoc_Protein"/>
</dbReference>
<dbReference type="GO" id="GO:0005811">
    <property type="term" value="C:lipid droplet"/>
    <property type="evidence" value="ECO:0007669"/>
    <property type="project" value="TreeGrafter"/>
</dbReference>
<dbReference type="Proteomes" id="UP001515480">
    <property type="component" value="Unassembled WGS sequence"/>
</dbReference>
<evidence type="ECO:0000313" key="2">
    <source>
        <dbReference type="EMBL" id="KAL1528842.1"/>
    </source>
</evidence>
<dbReference type="PANTHER" id="PTHR28153">
    <property type="entry name" value="PROTEIN, PUTATIVE-RELATED"/>
    <property type="match status" value="1"/>
</dbReference>
<organism evidence="2 3">
    <name type="scientific">Prymnesium parvum</name>
    <name type="common">Toxic golden alga</name>
    <dbReference type="NCBI Taxonomy" id="97485"/>
    <lineage>
        <taxon>Eukaryota</taxon>
        <taxon>Haptista</taxon>
        <taxon>Haptophyta</taxon>
        <taxon>Prymnesiophyceae</taxon>
        <taxon>Prymnesiales</taxon>
        <taxon>Prymnesiaceae</taxon>
        <taxon>Prymnesium</taxon>
    </lineage>
</organism>
<comment type="caution">
    <text evidence="2">The sequence shown here is derived from an EMBL/GenBank/DDBJ whole genome shotgun (WGS) entry which is preliminary data.</text>
</comment>